<accession>A0A7Z1N6B6</accession>
<comment type="caution">
    <text evidence="3">The sequence shown here is derived from an EMBL/GenBank/DDBJ whole genome shotgun (WGS) entry which is preliminary data.</text>
</comment>
<evidence type="ECO:0000313" key="4">
    <source>
        <dbReference type="Proteomes" id="UP000238153"/>
    </source>
</evidence>
<evidence type="ECO:0000313" key="5">
    <source>
        <dbReference type="Proteomes" id="UP001269271"/>
    </source>
</evidence>
<evidence type="ECO:0000313" key="3">
    <source>
        <dbReference type="EMBL" id="PPJ75126.1"/>
    </source>
</evidence>
<dbReference type="EMBL" id="PGWX01000278">
    <property type="protein sequence ID" value="PPJ75126.1"/>
    <property type="molecule type" value="Genomic_DNA"/>
</dbReference>
<dbReference type="RefSeq" id="WP_000774717.1">
    <property type="nucleotide sequence ID" value="NZ_CAXYFL010000001.1"/>
</dbReference>
<reference evidence="2 5" key="2">
    <citation type="submission" date="2023-08" db="EMBL/GenBank/DDBJ databases">
        <title>Genomic surveillance of Staphylococcus haemolyticus neonatal outbreak in southern France.</title>
        <authorList>
            <person name="Magnan C."/>
            <person name="Morsli M."/>
            <person name="Thiery B."/>
            <person name="Salipante F."/>
            <person name="Attar J."/>
            <person name="Massimo D.M."/>
            <person name="Ory J."/>
            <person name="Pantel A."/>
            <person name="Lavigne J.-P."/>
        </authorList>
    </citation>
    <scope>NUCLEOTIDE SEQUENCE [LARGE SCALE GENOMIC DNA]</scope>
    <source>
        <strain evidence="2 5">NSH026</strain>
    </source>
</reference>
<keyword evidence="5" id="KW-1185">Reference proteome</keyword>
<dbReference type="Proteomes" id="UP000238153">
    <property type="component" value="Unassembled WGS sequence"/>
</dbReference>
<proteinExistence type="predicted"/>
<dbReference type="Proteomes" id="UP001269271">
    <property type="component" value="Unassembled WGS sequence"/>
</dbReference>
<protein>
    <submittedName>
        <fullName evidence="3">Uncharacterized protein</fullName>
    </submittedName>
</protein>
<evidence type="ECO:0000256" key="1">
    <source>
        <dbReference type="SAM" id="MobiDB-lite"/>
    </source>
</evidence>
<name>A0A7Z1N6B6_STAHA</name>
<dbReference type="EMBL" id="JAVSOO010000071">
    <property type="protein sequence ID" value="MDT4287892.1"/>
    <property type="molecule type" value="Genomic_DNA"/>
</dbReference>
<evidence type="ECO:0000313" key="2">
    <source>
        <dbReference type="EMBL" id="MDT4287892.1"/>
    </source>
</evidence>
<sequence length="92" mass="10599">MADNKMGGFDTHIKTEEDVPTVTRKKGKSEDDRQTQKIYNSDKEIITEIIDDRRSRTYIGEISNAIEIYKMIHDHVGGDGEAKKQFIKDLLK</sequence>
<feature type="region of interest" description="Disordered" evidence="1">
    <location>
        <begin position="1"/>
        <end position="36"/>
    </location>
</feature>
<dbReference type="AlphaFoldDB" id="A0A7Z1N6B6"/>
<reference evidence="3 4" key="1">
    <citation type="submission" date="2017-11" db="EMBL/GenBank/DDBJ databases">
        <authorList>
            <person name="Founou R.C."/>
            <person name="Founou L."/>
            <person name="Allam M."/>
            <person name="Ismail A."/>
            <person name="Essack S.Y."/>
        </authorList>
    </citation>
    <scope>NUCLEOTIDE SEQUENCE [LARGE SCALE GENOMIC DNA]</scope>
    <source>
        <strain evidence="3 4">G811N2B1</strain>
    </source>
</reference>
<organism evidence="3 4">
    <name type="scientific">Staphylococcus haemolyticus</name>
    <dbReference type="NCBI Taxonomy" id="1283"/>
    <lineage>
        <taxon>Bacteria</taxon>
        <taxon>Bacillati</taxon>
        <taxon>Bacillota</taxon>
        <taxon>Bacilli</taxon>
        <taxon>Bacillales</taxon>
        <taxon>Staphylococcaceae</taxon>
        <taxon>Staphylococcus</taxon>
    </lineage>
</organism>
<gene>
    <name evidence="3" type="ORF">CV019_06310</name>
    <name evidence="2" type="ORF">RO950_13090</name>
</gene>